<feature type="coiled-coil region" evidence="1">
    <location>
        <begin position="311"/>
        <end position="521"/>
    </location>
</feature>
<evidence type="ECO:0000256" key="1">
    <source>
        <dbReference type="SAM" id="Coils"/>
    </source>
</evidence>
<evidence type="ECO:0000313" key="4">
    <source>
        <dbReference type="Proteomes" id="UP000324585"/>
    </source>
</evidence>
<feature type="compositionally biased region" description="Basic and acidic residues" evidence="2">
    <location>
        <begin position="132"/>
        <end position="141"/>
    </location>
</feature>
<protein>
    <submittedName>
        <fullName evidence="3">Uncharacterized protein</fullName>
    </submittedName>
</protein>
<organism evidence="3 4">
    <name type="scientific">Porphyridium purpureum</name>
    <name type="common">Red alga</name>
    <name type="synonym">Porphyridium cruentum</name>
    <dbReference type="NCBI Taxonomy" id="35688"/>
    <lineage>
        <taxon>Eukaryota</taxon>
        <taxon>Rhodophyta</taxon>
        <taxon>Bangiophyceae</taxon>
        <taxon>Porphyridiales</taxon>
        <taxon>Porphyridiaceae</taxon>
        <taxon>Porphyridium</taxon>
    </lineage>
</organism>
<gene>
    <name evidence="3" type="ORF">FVE85_6883</name>
</gene>
<proteinExistence type="predicted"/>
<feature type="compositionally biased region" description="Low complexity" evidence="2">
    <location>
        <begin position="592"/>
        <end position="604"/>
    </location>
</feature>
<dbReference type="AlphaFoldDB" id="A0A5J4Z816"/>
<feature type="compositionally biased region" description="Low complexity" evidence="2">
    <location>
        <begin position="560"/>
        <end position="585"/>
    </location>
</feature>
<dbReference type="EMBL" id="VRMN01000001">
    <property type="protein sequence ID" value="KAA8499298.1"/>
    <property type="molecule type" value="Genomic_DNA"/>
</dbReference>
<evidence type="ECO:0000256" key="2">
    <source>
        <dbReference type="SAM" id="MobiDB-lite"/>
    </source>
</evidence>
<feature type="coiled-coil region" evidence="1">
    <location>
        <begin position="230"/>
        <end position="285"/>
    </location>
</feature>
<name>A0A5J4Z816_PORPP</name>
<keyword evidence="1" id="KW-0175">Coiled coil</keyword>
<dbReference type="OMA" id="HALRGEM"/>
<keyword evidence="4" id="KW-1185">Reference proteome</keyword>
<feature type="region of interest" description="Disordered" evidence="2">
    <location>
        <begin position="626"/>
        <end position="660"/>
    </location>
</feature>
<sequence>MFGKPAEQELGELKEVLKLAQQRNVALANELHELRIAQQQNERAGRERDSHDAELAAVARQLASIAGWMGERGQIESVQNGIVARYDALQTLETQMVDLQGQLEDSREQAAQARRELQGMAAAEVSPTQSRAARENDEQHASEGAAATAERESVAQAQAEQIARLEQRTRELEQQLDRTERAHQQELNATAAAHDAQRAGMQREVDAGRRTEDALRHDLGAVQHIHAMQMQELGAVMDELQMQRDEAEAAATELGAHFARLESEYARSVAEVRRLEQDMSRIEQSYEMRLVQLDDELSRRTTMQQAAQASLAESEHQARVAQEDLLEARTARLIALDRQRALNERVDTLEYENDEMRDKLYFSTEQLVAARGETESARAELGECLRHIRELNAQIARQRDEMRAATADAREQTAALEEQISVLERSGAALREQLTTATQENARLEERLIQEQAEARRTVAEIRSELQVAGEDQRALRRRVIELEGENRSRADTIAQLEAERDQLRQRRVRAHAEITALEQRQTLLFRTVDKLRGQLAGSSGSGSGARSAPSAGEARRARTLLLTRGTGGDAAPSAVGGSSSSADAHAVPQLGESSSGSSSASRPGHGGGLPGHILRAFSFGLLGGNTNRSVRHNLRRSSSRTDDLDEHAPDPDDLSGKQP</sequence>
<feature type="region of interest" description="Disordered" evidence="2">
    <location>
        <begin position="535"/>
        <end position="610"/>
    </location>
</feature>
<feature type="coiled-coil region" evidence="1">
    <location>
        <begin position="10"/>
        <end position="54"/>
    </location>
</feature>
<feature type="compositionally biased region" description="Basic residues" evidence="2">
    <location>
        <begin position="630"/>
        <end position="639"/>
    </location>
</feature>
<feature type="compositionally biased region" description="Basic and acidic residues" evidence="2">
    <location>
        <begin position="640"/>
        <end position="651"/>
    </location>
</feature>
<feature type="compositionally biased region" description="Low complexity" evidence="2">
    <location>
        <begin position="535"/>
        <end position="553"/>
    </location>
</feature>
<dbReference type="Proteomes" id="UP000324585">
    <property type="component" value="Unassembled WGS sequence"/>
</dbReference>
<evidence type="ECO:0000313" key="3">
    <source>
        <dbReference type="EMBL" id="KAA8499298.1"/>
    </source>
</evidence>
<comment type="caution">
    <text evidence="3">The sequence shown here is derived from an EMBL/GenBank/DDBJ whole genome shotgun (WGS) entry which is preliminary data.</text>
</comment>
<feature type="region of interest" description="Disordered" evidence="2">
    <location>
        <begin position="121"/>
        <end position="156"/>
    </location>
</feature>
<reference evidence="4" key="1">
    <citation type="journal article" date="2019" name="Nat. Commun.">
        <title>Expansion of phycobilisome linker gene families in mesophilic red algae.</title>
        <authorList>
            <person name="Lee J."/>
            <person name="Kim D."/>
            <person name="Bhattacharya D."/>
            <person name="Yoon H.S."/>
        </authorList>
    </citation>
    <scope>NUCLEOTIDE SEQUENCE [LARGE SCALE GENOMIC DNA]</scope>
    <source>
        <strain evidence="4">CCMP 1328</strain>
    </source>
</reference>
<accession>A0A5J4Z816</accession>